<evidence type="ECO:0000256" key="1">
    <source>
        <dbReference type="ARBA" id="ARBA00022801"/>
    </source>
</evidence>
<name>A0AAF0EZT1_9BASI</name>
<keyword evidence="6" id="KW-1185">Reference proteome</keyword>
<organism evidence="5 6">
    <name type="scientific">Malassezia japonica</name>
    <dbReference type="NCBI Taxonomy" id="223818"/>
    <lineage>
        <taxon>Eukaryota</taxon>
        <taxon>Fungi</taxon>
        <taxon>Dikarya</taxon>
        <taxon>Basidiomycota</taxon>
        <taxon>Ustilaginomycotina</taxon>
        <taxon>Malasseziomycetes</taxon>
        <taxon>Malasseziales</taxon>
        <taxon>Malasseziaceae</taxon>
        <taxon>Malassezia</taxon>
    </lineage>
</organism>
<protein>
    <recommendedName>
        <fullName evidence="4">BD-FAE-like domain-containing protein</fullName>
    </recommendedName>
</protein>
<dbReference type="PANTHER" id="PTHR48081:SF33">
    <property type="entry name" value="KYNURENINE FORMAMIDASE"/>
    <property type="match status" value="1"/>
</dbReference>
<proteinExistence type="predicted"/>
<evidence type="ECO:0000313" key="6">
    <source>
        <dbReference type="Proteomes" id="UP001217754"/>
    </source>
</evidence>
<keyword evidence="1" id="KW-0378">Hydrolase</keyword>
<feature type="domain" description="BD-FAE-like" evidence="4">
    <location>
        <begin position="20"/>
        <end position="226"/>
    </location>
</feature>
<dbReference type="PANTHER" id="PTHR48081">
    <property type="entry name" value="AB HYDROLASE SUPERFAMILY PROTEIN C4A8.06C"/>
    <property type="match status" value="1"/>
</dbReference>
<gene>
    <name evidence="5" type="ORF">MJAP1_000153</name>
</gene>
<evidence type="ECO:0000256" key="2">
    <source>
        <dbReference type="ARBA" id="ARBA00047591"/>
    </source>
</evidence>
<dbReference type="Pfam" id="PF20434">
    <property type="entry name" value="BD-FAE"/>
    <property type="match status" value="1"/>
</dbReference>
<dbReference type="RefSeq" id="XP_060120108.1">
    <property type="nucleotide sequence ID" value="XM_060264125.1"/>
</dbReference>
<reference evidence="5" key="1">
    <citation type="submission" date="2023-03" db="EMBL/GenBank/DDBJ databases">
        <title>Mating type loci evolution in Malassezia.</title>
        <authorList>
            <person name="Coelho M.A."/>
        </authorList>
    </citation>
    <scope>NUCLEOTIDE SEQUENCE</scope>
    <source>
        <strain evidence="5">CBS 9431</strain>
    </source>
</reference>
<evidence type="ECO:0000259" key="4">
    <source>
        <dbReference type="Pfam" id="PF20434"/>
    </source>
</evidence>
<dbReference type="SUPFAM" id="SSF53474">
    <property type="entry name" value="alpha/beta-Hydrolases"/>
    <property type="match status" value="1"/>
</dbReference>
<dbReference type="Proteomes" id="UP001217754">
    <property type="component" value="Chromosome 1"/>
</dbReference>
<accession>A0AAF0EZT1</accession>
<dbReference type="GeneID" id="85223802"/>
<evidence type="ECO:0000256" key="3">
    <source>
        <dbReference type="ARBA" id="ARBA00048461"/>
    </source>
</evidence>
<sequence length="327" mass="35405">MAHSQVHRDVAYGSAPRQTLDLYLPNTAKAEERAPLLVFVHGGAWRTGNKGEFDDLASALSGSGIAVTLIEYRLSEKSAPDVKHPDHVLDVFAGLAYLVENVGKLPYDADNVTLVGHSVGAWMALACVMEPSSTGHALPMPTLAPVAQQAIKRVVLVDGIFDLNKLLEEYPDYAGFVAGAMQPHSDADDVYTGVSSGAWSWPKGTKARPDLFLLHSPQDELLSFVQPCVLLERLVALREPQEPVHAISIPQPGLSDEAPGYWYGGRAGDPAAVSVAHIYQGSLHNIPQHVQVYMDRLEGSVYSKVGNRANGKQYFDVHKTNGCKSFV</sequence>
<comment type="catalytic activity">
    <reaction evidence="2">
        <text>a diacylglycerol + H2O = a monoacylglycerol + a fatty acid + H(+)</text>
        <dbReference type="Rhea" id="RHEA:32731"/>
        <dbReference type="ChEBI" id="CHEBI:15377"/>
        <dbReference type="ChEBI" id="CHEBI:15378"/>
        <dbReference type="ChEBI" id="CHEBI:17408"/>
        <dbReference type="ChEBI" id="CHEBI:18035"/>
        <dbReference type="ChEBI" id="CHEBI:28868"/>
    </reaction>
</comment>
<dbReference type="EMBL" id="CP119958">
    <property type="protein sequence ID" value="WFD37211.1"/>
    <property type="molecule type" value="Genomic_DNA"/>
</dbReference>
<dbReference type="Gene3D" id="3.40.50.1820">
    <property type="entry name" value="alpha/beta hydrolase"/>
    <property type="match status" value="1"/>
</dbReference>
<dbReference type="InterPro" id="IPR049492">
    <property type="entry name" value="BD-FAE-like_dom"/>
</dbReference>
<comment type="catalytic activity">
    <reaction evidence="3">
        <text>a monoacylglycerol + H2O = glycerol + a fatty acid + H(+)</text>
        <dbReference type="Rhea" id="RHEA:15245"/>
        <dbReference type="ChEBI" id="CHEBI:15377"/>
        <dbReference type="ChEBI" id="CHEBI:15378"/>
        <dbReference type="ChEBI" id="CHEBI:17408"/>
        <dbReference type="ChEBI" id="CHEBI:17754"/>
        <dbReference type="ChEBI" id="CHEBI:28868"/>
    </reaction>
</comment>
<evidence type="ECO:0000313" key="5">
    <source>
        <dbReference type="EMBL" id="WFD37211.1"/>
    </source>
</evidence>
<dbReference type="InterPro" id="IPR050300">
    <property type="entry name" value="GDXG_lipolytic_enzyme"/>
</dbReference>
<dbReference type="GO" id="GO:0016787">
    <property type="term" value="F:hydrolase activity"/>
    <property type="evidence" value="ECO:0007669"/>
    <property type="project" value="UniProtKB-KW"/>
</dbReference>
<dbReference type="AlphaFoldDB" id="A0AAF0EZT1"/>
<dbReference type="InterPro" id="IPR029058">
    <property type="entry name" value="AB_hydrolase_fold"/>
</dbReference>